<evidence type="ECO:0000313" key="2">
    <source>
        <dbReference type="Proteomes" id="UP000250222"/>
    </source>
</evidence>
<dbReference type="OrthoDB" id="3546247at2"/>
<keyword evidence="2" id="KW-1185">Reference proteome</keyword>
<sequence>MIDGEFILDGYSFGTEDHDVWVQELDLGTRARVTADEHIAGTLGRLMGRDSEDAPEWTFDLRVRAEGQTLNALGRLRRTWQGPDTPGALSVLRYGLPGRQRRVYGRPRRFTPAGEAVRHAWHHGRAPVLATFQLADPRHFNDVAKSVTLSIVPASVGGLMAPLAAPLSTVRSSAPRAGFVTAAGDAPAPVAVTFRGPISDPFVRALGWEIGVAGHIAYDETVTVDALTTTALRSDGASVGGRLTRRTRLRDAALQPGQQEITFGGTDGTGTATATVTWRDAWWSL</sequence>
<dbReference type="EMBL" id="UETB01000004">
    <property type="protein sequence ID" value="SSA40373.1"/>
    <property type="molecule type" value="Genomic_DNA"/>
</dbReference>
<dbReference type="RefSeq" id="WP_110852024.1">
    <property type="nucleotide sequence ID" value="NZ_QKLZ01000004.1"/>
</dbReference>
<proteinExistence type="predicted"/>
<reference evidence="1 2" key="1">
    <citation type="submission" date="2016-10" db="EMBL/GenBank/DDBJ databases">
        <authorList>
            <person name="Cai Z."/>
        </authorList>
    </citation>
    <scope>NUCLEOTIDE SEQUENCE [LARGE SCALE GENOMIC DNA]</scope>
    <source>
        <strain evidence="1 2">CGMCC 1.10826</strain>
    </source>
</reference>
<organism evidence="1 2">
    <name type="scientific">Georgenia satyanarayanai</name>
    <dbReference type="NCBI Taxonomy" id="860221"/>
    <lineage>
        <taxon>Bacteria</taxon>
        <taxon>Bacillati</taxon>
        <taxon>Actinomycetota</taxon>
        <taxon>Actinomycetes</taxon>
        <taxon>Micrococcales</taxon>
        <taxon>Bogoriellaceae</taxon>
        <taxon>Georgenia</taxon>
    </lineage>
</organism>
<dbReference type="Proteomes" id="UP000250222">
    <property type="component" value="Unassembled WGS sequence"/>
</dbReference>
<evidence type="ECO:0000313" key="1">
    <source>
        <dbReference type="EMBL" id="SSA40373.1"/>
    </source>
</evidence>
<evidence type="ECO:0008006" key="3">
    <source>
        <dbReference type="Google" id="ProtNLM"/>
    </source>
</evidence>
<dbReference type="AlphaFoldDB" id="A0A2Y9C4Y2"/>
<name>A0A2Y9C4Y2_9MICO</name>
<gene>
    <name evidence="1" type="ORF">SAMN05216184_10495</name>
</gene>
<accession>A0A2Y9C4Y2</accession>
<protein>
    <recommendedName>
        <fullName evidence="3">Phage tail protein</fullName>
    </recommendedName>
</protein>